<dbReference type="EMBL" id="CH476619">
    <property type="protein sequence ID" value="EEP82336.1"/>
    <property type="molecule type" value="Genomic_DNA"/>
</dbReference>
<proteinExistence type="inferred from homology"/>
<evidence type="ECO:0000313" key="5">
    <source>
        <dbReference type="EMBL" id="EEP82336.1"/>
    </source>
</evidence>
<dbReference type="Proteomes" id="UP000002058">
    <property type="component" value="Unassembled WGS sequence"/>
</dbReference>
<name>C4JYF0_UNCRE</name>
<evidence type="ECO:0000256" key="3">
    <source>
        <dbReference type="SAM" id="Phobius"/>
    </source>
</evidence>
<protein>
    <submittedName>
        <fullName evidence="5">Uncharacterized protein</fullName>
    </submittedName>
</protein>
<dbReference type="PANTHER" id="PTHR31654:SF0">
    <property type="entry name" value="SECRETED BETA-GLUCOSIDASE ADG3-RELATED"/>
    <property type="match status" value="1"/>
</dbReference>
<dbReference type="HOGENOM" id="CLU_026108_1_1_1"/>
<evidence type="ECO:0000313" key="6">
    <source>
        <dbReference type="Proteomes" id="UP000002058"/>
    </source>
</evidence>
<keyword evidence="4" id="KW-0732">Signal</keyword>
<dbReference type="OMA" id="FGVKIEC"/>
<evidence type="ECO:0000256" key="4">
    <source>
        <dbReference type="SAM" id="SignalP"/>
    </source>
</evidence>
<keyword evidence="3" id="KW-0812">Transmembrane</keyword>
<accession>C4JYF0</accession>
<keyword evidence="3" id="KW-0472">Membrane</keyword>
<dbReference type="KEGG" id="ure:UREG_07201"/>
<dbReference type="PANTHER" id="PTHR31654">
    <property type="entry name" value="SECRETED BETA-GLUCOSIDASE ADG3-RELATED"/>
    <property type="match status" value="1"/>
</dbReference>
<dbReference type="GeneID" id="8439803"/>
<feature type="region of interest" description="Disordered" evidence="2">
    <location>
        <begin position="342"/>
        <end position="424"/>
    </location>
</feature>
<keyword evidence="3" id="KW-1133">Transmembrane helix</keyword>
<dbReference type="InterPro" id="IPR053088">
    <property type="entry name" value="Beta-glucosidase/SUN-like"/>
</dbReference>
<feature type="signal peptide" evidence="4">
    <location>
        <begin position="1"/>
        <end position="23"/>
    </location>
</feature>
<dbReference type="InParanoid" id="C4JYF0"/>
<feature type="transmembrane region" description="Helical" evidence="3">
    <location>
        <begin position="475"/>
        <end position="497"/>
    </location>
</feature>
<feature type="compositionally biased region" description="Low complexity" evidence="2">
    <location>
        <begin position="374"/>
        <end position="424"/>
    </location>
</feature>
<gene>
    <name evidence="5" type="ORF">UREG_07201</name>
</gene>
<dbReference type="AlphaFoldDB" id="C4JYF0"/>
<keyword evidence="6" id="KW-1185">Reference proteome</keyword>
<dbReference type="OrthoDB" id="5554151at2759"/>
<dbReference type="eggNOG" id="ENOG502QWHV">
    <property type="taxonomic scope" value="Eukaryota"/>
</dbReference>
<organism evidence="5 6">
    <name type="scientific">Uncinocarpus reesii (strain UAMH 1704)</name>
    <dbReference type="NCBI Taxonomy" id="336963"/>
    <lineage>
        <taxon>Eukaryota</taxon>
        <taxon>Fungi</taxon>
        <taxon>Dikarya</taxon>
        <taxon>Ascomycota</taxon>
        <taxon>Pezizomycotina</taxon>
        <taxon>Eurotiomycetes</taxon>
        <taxon>Eurotiomycetidae</taxon>
        <taxon>Onygenales</taxon>
        <taxon>Onygenaceae</taxon>
        <taxon>Uncinocarpus</taxon>
    </lineage>
</organism>
<evidence type="ECO:0000256" key="1">
    <source>
        <dbReference type="ARBA" id="ARBA00010579"/>
    </source>
</evidence>
<dbReference type="RefSeq" id="XP_002582428.1">
    <property type="nucleotide sequence ID" value="XM_002582382.1"/>
</dbReference>
<dbReference type="FunCoup" id="C4JYF0">
    <property type="interactions" value="6"/>
</dbReference>
<feature type="region of interest" description="Disordered" evidence="2">
    <location>
        <begin position="60"/>
        <end position="80"/>
    </location>
</feature>
<comment type="similarity">
    <text evidence="1">Belongs to the SUN family.</text>
</comment>
<dbReference type="Pfam" id="PF03856">
    <property type="entry name" value="SUN"/>
    <property type="match status" value="1"/>
</dbReference>
<reference evidence="6" key="1">
    <citation type="journal article" date="2009" name="Genome Res.">
        <title>Comparative genomic analyses of the human fungal pathogens Coccidioides and their relatives.</title>
        <authorList>
            <person name="Sharpton T.J."/>
            <person name="Stajich J.E."/>
            <person name="Rounsley S.D."/>
            <person name="Gardner M.J."/>
            <person name="Wortman J.R."/>
            <person name="Jordar V.S."/>
            <person name="Maiti R."/>
            <person name="Kodira C.D."/>
            <person name="Neafsey D.E."/>
            <person name="Zeng Q."/>
            <person name="Hung C.-Y."/>
            <person name="McMahan C."/>
            <person name="Muszewska A."/>
            <person name="Grynberg M."/>
            <person name="Mandel M.A."/>
            <person name="Kellner E.M."/>
            <person name="Barker B.M."/>
            <person name="Galgiani J.N."/>
            <person name="Orbach M.J."/>
            <person name="Kirkland T.N."/>
            <person name="Cole G.T."/>
            <person name="Henn M.R."/>
            <person name="Birren B.W."/>
            <person name="Taylor J.W."/>
        </authorList>
    </citation>
    <scope>NUCLEOTIDE SEQUENCE [LARGE SCALE GENOMIC DNA]</scope>
    <source>
        <strain evidence="6">UAMH 1704</strain>
    </source>
</reference>
<feature type="chain" id="PRO_5002939541" evidence="4">
    <location>
        <begin position="24"/>
        <end position="499"/>
    </location>
</feature>
<feature type="compositionally biased region" description="Acidic residues" evidence="2">
    <location>
        <begin position="356"/>
        <end position="373"/>
    </location>
</feature>
<sequence length="499" mass="51807">MSSHSILSRASTLILVLASVAQAVGHGHGRGLGHGHNHGKVINIPQGDFGLKHHPQLHHRAAVSPVQKPHGTSKPITKRGGECEFPSDAGLVAVTPNEKNAGWAMSPDQPCEPGNYCPYACPAGMVMAQWDPDATSYSYPMSMNGGLYCDESGKVSKPFPSKPYCVDASGSVVAKNNAGGVVSFCQTVLPGNEAMLIPTSVESSAKLAVPDPSYWCSTAAHYYINPPGKDTETACVWGTHDNPWGNWAAYVAGANMDDKGQTFLKIGWNPIYLEPATPFRNESPSYGVKIECDGDGCNGLPCEIDPSKNSINEVTGSGSGGAGGASFCVVTVPKGSKANVVVFGKGGGGGSNKPDNDDDEDKDQEQDEDEEPEPTTSVPEPPSTTAEPTSSTPEPTTTSIVSSTSSLQETMSTSASTTSTKSSFVTTHTSKALTVSPHVFVENPSSTVSRASNATTVFSSATLTPTVSSTPKPGAASAATLSALSLTASFLVISIFLSF</sequence>
<evidence type="ECO:0000256" key="2">
    <source>
        <dbReference type="SAM" id="MobiDB-lite"/>
    </source>
</evidence>
<dbReference type="VEuPathDB" id="FungiDB:UREG_07201"/>
<dbReference type="InterPro" id="IPR005556">
    <property type="entry name" value="SUN"/>
</dbReference>